<dbReference type="AlphaFoldDB" id="A0A3B0WF96"/>
<dbReference type="Pfam" id="PF20703">
    <property type="entry name" value="nSTAND1"/>
    <property type="match status" value="1"/>
</dbReference>
<protein>
    <submittedName>
        <fullName evidence="2">High-affnity carbon uptake protein Hat/HatR</fullName>
    </submittedName>
</protein>
<dbReference type="SUPFAM" id="SSF52540">
    <property type="entry name" value="P-loop containing nucleoside triphosphate hydrolases"/>
    <property type="match status" value="1"/>
</dbReference>
<gene>
    <name evidence="2" type="ORF">MNBD_CHLOROFLEXI01-1552</name>
</gene>
<evidence type="ECO:0000313" key="2">
    <source>
        <dbReference type="EMBL" id="VAW42294.1"/>
    </source>
</evidence>
<organism evidence="2">
    <name type="scientific">hydrothermal vent metagenome</name>
    <dbReference type="NCBI Taxonomy" id="652676"/>
    <lineage>
        <taxon>unclassified sequences</taxon>
        <taxon>metagenomes</taxon>
        <taxon>ecological metagenomes</taxon>
    </lineage>
</organism>
<feature type="domain" description="Novel STAND NTPase 1" evidence="1">
    <location>
        <begin position="5"/>
        <end position="346"/>
    </location>
</feature>
<feature type="non-terminal residue" evidence="2">
    <location>
        <position position="346"/>
    </location>
</feature>
<evidence type="ECO:0000259" key="1">
    <source>
        <dbReference type="Pfam" id="PF20703"/>
    </source>
</evidence>
<accession>A0A3B0WF96</accession>
<proteinExistence type="predicted"/>
<dbReference type="EMBL" id="UOEU01000909">
    <property type="protein sequence ID" value="VAW42294.1"/>
    <property type="molecule type" value="Genomic_DNA"/>
</dbReference>
<sequence length="346" mass="38498">MGGGRFLAIVDPSGSGKSSVVKAGLLPALQQGALPGSEEWFIVEMTPGSYPLEELEAALLRVAVNPPPSLLEPLQKDERGLVWVLKRLLPQDRGTENPSQLLLIIDQFEELFTLVNNEADRSRFLDNLFAALTDANSRLWVIITLRADFYDRPLHLPQLGEWMRQRTELVLPLTVGELEQAITAPAARMGISCEPGLVSAIITDVKEQPGALPLMQYALTELFEQRNSLPPRSSGGRILTLAAYQEIGGVTGALARRADEIYQNLDEAGQEATRQLFLRLITLGEGIEDTRRRVLMSELQTLRVLETLRVLNHAIEMYGRYRLLTFDHDPSTRSSTVEVAHEALLR</sequence>
<dbReference type="InterPro" id="IPR027417">
    <property type="entry name" value="P-loop_NTPase"/>
</dbReference>
<reference evidence="2" key="1">
    <citation type="submission" date="2018-06" db="EMBL/GenBank/DDBJ databases">
        <authorList>
            <person name="Zhirakovskaya E."/>
        </authorList>
    </citation>
    <scope>NUCLEOTIDE SEQUENCE</scope>
</reference>
<name>A0A3B0WF96_9ZZZZ</name>
<dbReference type="InterPro" id="IPR049052">
    <property type="entry name" value="nSTAND1"/>
</dbReference>